<evidence type="ECO:0000256" key="5">
    <source>
        <dbReference type="ARBA" id="ARBA00022723"/>
    </source>
</evidence>
<feature type="non-terminal residue" evidence="9">
    <location>
        <position position="1"/>
    </location>
</feature>
<dbReference type="Pfam" id="PF02127">
    <property type="entry name" value="Peptidase_M18"/>
    <property type="match status" value="1"/>
</dbReference>
<dbReference type="PANTHER" id="PTHR28570">
    <property type="entry name" value="ASPARTYL AMINOPEPTIDASE"/>
    <property type="match status" value="1"/>
</dbReference>
<keyword evidence="3" id="KW-0031">Aminopeptidase</keyword>
<dbReference type="SUPFAM" id="SSF53187">
    <property type="entry name" value="Zn-dependent exopeptidases"/>
    <property type="match status" value="1"/>
</dbReference>
<evidence type="ECO:0000256" key="2">
    <source>
        <dbReference type="ARBA" id="ARBA00008290"/>
    </source>
</evidence>
<evidence type="ECO:0000256" key="1">
    <source>
        <dbReference type="ARBA" id="ARBA00001947"/>
    </source>
</evidence>
<evidence type="ECO:0000256" key="8">
    <source>
        <dbReference type="ARBA" id="ARBA00023049"/>
    </source>
</evidence>
<keyword evidence="5" id="KW-0479">Metal-binding</keyword>
<evidence type="ECO:0000256" key="4">
    <source>
        <dbReference type="ARBA" id="ARBA00022670"/>
    </source>
</evidence>
<keyword evidence="7" id="KW-0862">Zinc</keyword>
<dbReference type="GO" id="GO:0006508">
    <property type="term" value="P:proteolysis"/>
    <property type="evidence" value="ECO:0007669"/>
    <property type="project" value="UniProtKB-KW"/>
</dbReference>
<gene>
    <name evidence="9" type="ORF">S12H4_32535</name>
</gene>
<dbReference type="Gene3D" id="2.30.250.10">
    <property type="entry name" value="Aminopeptidase i, Domain 2"/>
    <property type="match status" value="1"/>
</dbReference>
<name>X1SDZ8_9ZZZZ</name>
<dbReference type="EMBL" id="BARW01019086">
    <property type="protein sequence ID" value="GAI91193.1"/>
    <property type="molecule type" value="Genomic_DNA"/>
</dbReference>
<accession>X1SDZ8</accession>
<comment type="cofactor">
    <cofactor evidence="1">
        <name>Zn(2+)</name>
        <dbReference type="ChEBI" id="CHEBI:29105"/>
    </cofactor>
</comment>
<dbReference type="GO" id="GO:0005737">
    <property type="term" value="C:cytoplasm"/>
    <property type="evidence" value="ECO:0007669"/>
    <property type="project" value="UniProtKB-ARBA"/>
</dbReference>
<organism evidence="9">
    <name type="scientific">marine sediment metagenome</name>
    <dbReference type="NCBI Taxonomy" id="412755"/>
    <lineage>
        <taxon>unclassified sequences</taxon>
        <taxon>metagenomes</taxon>
        <taxon>ecological metagenomes</taxon>
    </lineage>
</organism>
<keyword evidence="4" id="KW-0645">Protease</keyword>
<proteinExistence type="inferred from homology"/>
<evidence type="ECO:0000256" key="7">
    <source>
        <dbReference type="ARBA" id="ARBA00022833"/>
    </source>
</evidence>
<dbReference type="GO" id="GO:0004177">
    <property type="term" value="F:aminopeptidase activity"/>
    <property type="evidence" value="ECO:0007669"/>
    <property type="project" value="UniProtKB-KW"/>
</dbReference>
<keyword evidence="6" id="KW-0378">Hydrolase</keyword>
<comment type="caution">
    <text evidence="9">The sequence shown here is derived from an EMBL/GenBank/DDBJ whole genome shotgun (WGS) entry which is preliminary data.</text>
</comment>
<dbReference type="InterPro" id="IPR023358">
    <property type="entry name" value="Peptidase_M18_dom2"/>
</dbReference>
<evidence type="ECO:0008006" key="10">
    <source>
        <dbReference type="Google" id="ProtNLM"/>
    </source>
</evidence>
<evidence type="ECO:0000313" key="9">
    <source>
        <dbReference type="EMBL" id="GAI91193.1"/>
    </source>
</evidence>
<dbReference type="InterPro" id="IPR001948">
    <property type="entry name" value="Peptidase_M18"/>
</dbReference>
<dbReference type="Gene3D" id="3.40.630.10">
    <property type="entry name" value="Zn peptidases"/>
    <property type="match status" value="1"/>
</dbReference>
<dbReference type="GO" id="GO:0008237">
    <property type="term" value="F:metallopeptidase activity"/>
    <property type="evidence" value="ECO:0007669"/>
    <property type="project" value="UniProtKB-KW"/>
</dbReference>
<sequence>EKMFYKFKNAWEDLSSQDKDLTFAISKEYKKFLDIGKTERECTREIISQAKAKGFRNIQDLIKNKVTLKEGMKIYSSYKGKTVALFVIGKEKIEKGMNIVGSHIDSPRLDLKAFPLYEDGELALLKTHYYGELKNINGLLYPYLFMELL</sequence>
<evidence type="ECO:0000256" key="6">
    <source>
        <dbReference type="ARBA" id="ARBA00022801"/>
    </source>
</evidence>
<dbReference type="GO" id="GO:0008270">
    <property type="term" value="F:zinc ion binding"/>
    <property type="evidence" value="ECO:0007669"/>
    <property type="project" value="InterPro"/>
</dbReference>
<comment type="similarity">
    <text evidence="2">Belongs to the peptidase M18 family.</text>
</comment>
<keyword evidence="8" id="KW-0482">Metalloprotease</keyword>
<evidence type="ECO:0000256" key="3">
    <source>
        <dbReference type="ARBA" id="ARBA00022438"/>
    </source>
</evidence>
<protein>
    <recommendedName>
        <fullName evidence="10">M18 family aminopeptidase</fullName>
    </recommendedName>
</protein>
<dbReference type="AlphaFoldDB" id="X1SDZ8"/>
<dbReference type="PANTHER" id="PTHR28570:SF2">
    <property type="entry name" value="M18 FAMILY AMINOPEPTIDASE 1-RELATED"/>
    <property type="match status" value="1"/>
</dbReference>
<reference evidence="9" key="1">
    <citation type="journal article" date="2014" name="Front. Microbiol.">
        <title>High frequency of phylogenetically diverse reductive dehalogenase-homologous genes in deep subseafloor sedimentary metagenomes.</title>
        <authorList>
            <person name="Kawai M."/>
            <person name="Futagami T."/>
            <person name="Toyoda A."/>
            <person name="Takaki Y."/>
            <person name="Nishi S."/>
            <person name="Hori S."/>
            <person name="Arai W."/>
            <person name="Tsubouchi T."/>
            <person name="Morono Y."/>
            <person name="Uchiyama I."/>
            <person name="Ito T."/>
            <person name="Fujiyama A."/>
            <person name="Inagaki F."/>
            <person name="Takami H."/>
        </authorList>
    </citation>
    <scope>NUCLEOTIDE SEQUENCE</scope>
    <source>
        <strain evidence="9">Expedition CK06-06</strain>
    </source>
</reference>